<gene>
    <name evidence="1" type="ORF">RRG08_023102</name>
</gene>
<dbReference type="EMBL" id="JAWDGP010006628">
    <property type="protein sequence ID" value="KAK3737704.1"/>
    <property type="molecule type" value="Genomic_DNA"/>
</dbReference>
<evidence type="ECO:0000313" key="1">
    <source>
        <dbReference type="EMBL" id="KAK3737704.1"/>
    </source>
</evidence>
<accession>A0AAE0Y9U1</accession>
<protein>
    <recommendedName>
        <fullName evidence="3">DNA-directed DNA polymerase</fullName>
    </recommendedName>
</protein>
<name>A0AAE0Y9U1_9GAST</name>
<keyword evidence="2" id="KW-1185">Reference proteome</keyword>
<reference evidence="1" key="1">
    <citation type="journal article" date="2023" name="G3 (Bethesda)">
        <title>A reference genome for the long-term kleptoplast-retaining sea slug Elysia crispata morphotype clarki.</title>
        <authorList>
            <person name="Eastman K.E."/>
            <person name="Pendleton A.L."/>
            <person name="Shaikh M.A."/>
            <person name="Suttiyut T."/>
            <person name="Ogas R."/>
            <person name="Tomko P."/>
            <person name="Gavelis G."/>
            <person name="Widhalm J.R."/>
            <person name="Wisecaver J.H."/>
        </authorList>
    </citation>
    <scope>NUCLEOTIDE SEQUENCE</scope>
    <source>
        <strain evidence="1">ECLA1</strain>
    </source>
</reference>
<organism evidence="1 2">
    <name type="scientific">Elysia crispata</name>
    <name type="common">lettuce slug</name>
    <dbReference type="NCBI Taxonomy" id="231223"/>
    <lineage>
        <taxon>Eukaryota</taxon>
        <taxon>Metazoa</taxon>
        <taxon>Spiralia</taxon>
        <taxon>Lophotrochozoa</taxon>
        <taxon>Mollusca</taxon>
        <taxon>Gastropoda</taxon>
        <taxon>Heterobranchia</taxon>
        <taxon>Euthyneura</taxon>
        <taxon>Panpulmonata</taxon>
        <taxon>Sacoglossa</taxon>
        <taxon>Placobranchoidea</taxon>
        <taxon>Plakobranchidae</taxon>
        <taxon>Elysia</taxon>
    </lineage>
</organism>
<dbReference type="AlphaFoldDB" id="A0AAE0Y9U1"/>
<comment type="caution">
    <text evidence="1">The sequence shown here is derived from an EMBL/GenBank/DDBJ whole genome shotgun (WGS) entry which is preliminary data.</text>
</comment>
<dbReference type="PANTHER" id="PTHR31511">
    <property type="entry name" value="PROTEIN CBG23764"/>
    <property type="match status" value="1"/>
</dbReference>
<dbReference type="SUPFAM" id="SSF54060">
    <property type="entry name" value="His-Me finger endonucleases"/>
    <property type="match status" value="1"/>
</dbReference>
<evidence type="ECO:0000313" key="2">
    <source>
        <dbReference type="Proteomes" id="UP001283361"/>
    </source>
</evidence>
<evidence type="ECO:0008006" key="3">
    <source>
        <dbReference type="Google" id="ProtNLM"/>
    </source>
</evidence>
<sequence>MPQEGKEGKLTFQNHHKQLPAPYIIYADFEALTTKVEGPELDPTKSNTQRTQHHEACSYCYVKVRCDGKTEAPVEYRGRGAAEHFLRALQKEERGIQKALANPKAMKMTSKDWESHRTASRCHVCDGLLEGDSVRDHCHITGKYRGAAHSACNLKLRLSAKTTTIPVVFHNLRGYDSHLLMQAISKVEGQVSCISNNTEKYISFSLGQLRFIDSAQFLLASLDKLVAANRPEAFHITAQYEPDQYKRALLMRKGVYPYEYMDSWERFEETQLPPKEVFYSKLSGANISDSDYAHAQRIWETFGCQTLGNYTDLYCRTDVLLLADVFKNFERPPRNNMGWTRRIITPVQAYLGMLSSKRPE</sequence>
<dbReference type="PANTHER" id="PTHR31511:SF12">
    <property type="entry name" value="RHO TERMINATION FACTOR N-TERMINAL DOMAIN-CONTAINING PROTEIN"/>
    <property type="match status" value="1"/>
</dbReference>
<dbReference type="Proteomes" id="UP001283361">
    <property type="component" value="Unassembled WGS sequence"/>
</dbReference>
<dbReference type="SUPFAM" id="SSF53098">
    <property type="entry name" value="Ribonuclease H-like"/>
    <property type="match status" value="1"/>
</dbReference>
<dbReference type="Gene3D" id="3.40.1800.10">
    <property type="entry name" value="His-Me finger endonucleases"/>
    <property type="match status" value="1"/>
</dbReference>
<dbReference type="InterPro" id="IPR044925">
    <property type="entry name" value="His-Me_finger_sf"/>
</dbReference>
<dbReference type="InterPro" id="IPR012337">
    <property type="entry name" value="RNaseH-like_sf"/>
</dbReference>
<dbReference type="InterPro" id="IPR038563">
    <property type="entry name" value="Endonuclease_7_sf"/>
</dbReference>
<proteinExistence type="predicted"/>